<name>A0AAV5U1N4_9BILA</name>
<feature type="non-terminal residue" evidence="1">
    <location>
        <position position="1"/>
    </location>
</feature>
<gene>
    <name evidence="1" type="ORF">PENTCL1PPCAC_22856</name>
</gene>
<protein>
    <recommendedName>
        <fullName evidence="3">Vesicle transport v-SNARE N-terminal domain-containing protein</fullName>
    </recommendedName>
</protein>
<keyword evidence="2" id="KW-1185">Reference proteome</keyword>
<proteinExistence type="predicted"/>
<evidence type="ECO:0000313" key="2">
    <source>
        <dbReference type="Proteomes" id="UP001432027"/>
    </source>
</evidence>
<dbReference type="AlphaFoldDB" id="A0AAV5U1N4"/>
<dbReference type="Proteomes" id="UP001432027">
    <property type="component" value="Unassembled WGS sequence"/>
</dbReference>
<comment type="caution">
    <text evidence="1">The sequence shown here is derived from an EMBL/GenBank/DDBJ whole genome shotgun (WGS) entry which is preliminary data.</text>
</comment>
<evidence type="ECO:0008006" key="3">
    <source>
        <dbReference type="Google" id="ProtNLM"/>
    </source>
</evidence>
<dbReference type="EMBL" id="BTSX01000005">
    <property type="protein sequence ID" value="GMT00682.1"/>
    <property type="molecule type" value="Genomic_DNA"/>
</dbReference>
<evidence type="ECO:0000313" key="1">
    <source>
        <dbReference type="EMBL" id="GMT00682.1"/>
    </source>
</evidence>
<accession>A0AAV5U1N4</accession>
<organism evidence="1 2">
    <name type="scientific">Pristionchus entomophagus</name>
    <dbReference type="NCBI Taxonomy" id="358040"/>
    <lineage>
        <taxon>Eukaryota</taxon>
        <taxon>Metazoa</taxon>
        <taxon>Ecdysozoa</taxon>
        <taxon>Nematoda</taxon>
        <taxon>Chromadorea</taxon>
        <taxon>Rhabditida</taxon>
        <taxon>Rhabditina</taxon>
        <taxon>Diplogasteromorpha</taxon>
        <taxon>Diplogasteroidea</taxon>
        <taxon>Neodiplogasteridae</taxon>
        <taxon>Pristionchus</taxon>
    </lineage>
</organism>
<feature type="non-terminal residue" evidence="1">
    <location>
        <position position="99"/>
    </location>
</feature>
<sequence length="99" mass="11379">NLRMLGGRLRDTLKSIQDEISEGVENLRKMTVGTEGNDIERLRLRMESMEKIVSSSAGGHLLLKYQNELDKMRKRTEENIRMADLCSTRIGRAQQESIE</sequence>
<reference evidence="1" key="1">
    <citation type="submission" date="2023-10" db="EMBL/GenBank/DDBJ databases">
        <title>Genome assembly of Pristionchus species.</title>
        <authorList>
            <person name="Yoshida K."/>
            <person name="Sommer R.J."/>
        </authorList>
    </citation>
    <scope>NUCLEOTIDE SEQUENCE</scope>
    <source>
        <strain evidence="1">RS0144</strain>
    </source>
</reference>